<keyword evidence="2" id="KW-0472">Membrane</keyword>
<dbReference type="Gene3D" id="2.60.40.10">
    <property type="entry name" value="Immunoglobulins"/>
    <property type="match status" value="1"/>
</dbReference>
<accession>A0ABM1S1T4</accession>
<proteinExistence type="predicted"/>
<keyword evidence="2" id="KW-0812">Transmembrane</keyword>
<dbReference type="InterPro" id="IPR013783">
    <property type="entry name" value="Ig-like_fold"/>
</dbReference>
<dbReference type="SUPFAM" id="SSF49265">
    <property type="entry name" value="Fibronectin type III"/>
    <property type="match status" value="1"/>
</dbReference>
<keyword evidence="2" id="KW-1133">Transmembrane helix</keyword>
<feature type="compositionally biased region" description="Polar residues" evidence="1">
    <location>
        <begin position="234"/>
        <end position="243"/>
    </location>
</feature>
<evidence type="ECO:0000256" key="1">
    <source>
        <dbReference type="SAM" id="MobiDB-lite"/>
    </source>
</evidence>
<feature type="region of interest" description="Disordered" evidence="1">
    <location>
        <begin position="229"/>
        <end position="250"/>
    </location>
</feature>
<dbReference type="Proteomes" id="UP000694941">
    <property type="component" value="Unplaced"/>
</dbReference>
<organism evidence="3 4">
    <name type="scientific">Limulus polyphemus</name>
    <name type="common">Atlantic horseshoe crab</name>
    <dbReference type="NCBI Taxonomy" id="6850"/>
    <lineage>
        <taxon>Eukaryota</taxon>
        <taxon>Metazoa</taxon>
        <taxon>Ecdysozoa</taxon>
        <taxon>Arthropoda</taxon>
        <taxon>Chelicerata</taxon>
        <taxon>Merostomata</taxon>
        <taxon>Xiphosura</taxon>
        <taxon>Limulidae</taxon>
        <taxon>Limulus</taxon>
    </lineage>
</organism>
<evidence type="ECO:0000256" key="2">
    <source>
        <dbReference type="SAM" id="Phobius"/>
    </source>
</evidence>
<gene>
    <name evidence="4" type="primary">LOC111084999</name>
</gene>
<evidence type="ECO:0000313" key="4">
    <source>
        <dbReference type="RefSeq" id="XP_022237589.1"/>
    </source>
</evidence>
<reference evidence="4" key="1">
    <citation type="submission" date="2025-08" db="UniProtKB">
        <authorList>
            <consortium name="RefSeq"/>
        </authorList>
    </citation>
    <scope>IDENTIFICATION</scope>
    <source>
        <tissue evidence="4">Muscle</tissue>
    </source>
</reference>
<evidence type="ECO:0000313" key="3">
    <source>
        <dbReference type="Proteomes" id="UP000694941"/>
    </source>
</evidence>
<dbReference type="GeneID" id="111084999"/>
<protein>
    <submittedName>
        <fullName evidence="4">Uncharacterized protein LOC111084999</fullName>
    </submittedName>
</protein>
<dbReference type="RefSeq" id="XP_022237589.1">
    <property type="nucleotide sequence ID" value="XM_022381881.1"/>
</dbReference>
<dbReference type="PANTHER" id="PTHR23278">
    <property type="entry name" value="SIDESTEP PROTEIN"/>
    <property type="match status" value="1"/>
</dbReference>
<dbReference type="InterPro" id="IPR036116">
    <property type="entry name" value="FN3_sf"/>
</dbReference>
<sequence length="263" mass="28647">MLCWATNTVGVQSYPCVFSVVPAGPPEKPKDCKVWNVTVDSVEIFCKQGFDGGLKQYFVMEVHDENLHSLRANLTSSVPTFLLRGLDDGSMLKLIIYAVNIEGRSDRSVITINTISDWVGSAVMSNLGDGGNVTLGPLLMILGASLAVLLVVGLSLLLVGNIRSRRQGSQKPAAKGIIELQEVDNEEGSFFTKGSGNYLESTVQNSVSTGNKEDLLKIQNVAHSSRHMEKKSALLSQAQTKQSAYDRQRDSNYYSQEISLSEV</sequence>
<feature type="transmembrane region" description="Helical" evidence="2">
    <location>
        <begin position="138"/>
        <end position="159"/>
    </location>
</feature>
<keyword evidence="3" id="KW-1185">Reference proteome</keyword>
<dbReference type="PANTHER" id="PTHR23278:SF19">
    <property type="entry name" value="OBSCURIN"/>
    <property type="match status" value="1"/>
</dbReference>
<name>A0ABM1S1T4_LIMPO</name>